<dbReference type="AlphaFoldDB" id="A0A1W1C7H1"/>
<dbReference type="PANTHER" id="PTHR38075">
    <property type="entry name" value="DUF4139 DOMAIN-CONTAINING PROTEIN"/>
    <property type="match status" value="1"/>
</dbReference>
<reference evidence="1" key="1">
    <citation type="submission" date="2016-10" db="EMBL/GenBank/DDBJ databases">
        <authorList>
            <person name="de Groot N.N."/>
        </authorList>
    </citation>
    <scope>NUCLEOTIDE SEQUENCE</scope>
</reference>
<evidence type="ECO:0000313" key="1">
    <source>
        <dbReference type="EMBL" id="SFV61726.1"/>
    </source>
</evidence>
<accession>A0A1W1C7H1</accession>
<name>A0A1W1C7H1_9ZZZZ</name>
<evidence type="ECO:0008006" key="2">
    <source>
        <dbReference type="Google" id="ProtNLM"/>
    </source>
</evidence>
<dbReference type="EMBL" id="FPHF01000061">
    <property type="protein sequence ID" value="SFV61726.1"/>
    <property type="molecule type" value="Genomic_DNA"/>
</dbReference>
<proteinExistence type="predicted"/>
<sequence>MKKLTIALLTGLTFSASLWSATLSNEIKDGSLVVYNSNLGLVHEERDLNLHKSDTSIIYKGVAKSVQTDSINVDISPDVTLYSQQYRFDSLTQEKLLQAHIGKKVEVRLLRNKNEFKIITATLLAYNGGKSIVKTLDYKIITVQSDNIIFDNVPDTLITKPSLVWNIKSKKDVKTTMKLDYLISNINFKSNYILNIDKNTANLTGWISVNNRSGKRFENTKLSLLAGDIQKKYRQGQRRYKNMRVMNDTIEVKEKSFEGYHFYTIPFPVTIANNETTQIKFVQENNISIQRLYSVTLNNPLYLEGQIKNDVSQFVMFKGLSIPLPKGDIRIYSQLEGQTILLGENHINHTPKNNDIKLRIGTNFDLKLSQKNTKDTSTDDWFNVDVEYTLSNNSDMNKTVEVLVPFNTHQDSKIKTDETYAFTKGNLVTFSIKVESNTTKKFNVNYESKK</sequence>
<organism evidence="1">
    <name type="scientific">hydrothermal vent metagenome</name>
    <dbReference type="NCBI Taxonomy" id="652676"/>
    <lineage>
        <taxon>unclassified sequences</taxon>
        <taxon>metagenomes</taxon>
        <taxon>ecological metagenomes</taxon>
    </lineage>
</organism>
<protein>
    <recommendedName>
        <fullName evidence="2">DUF4139 domain-containing protein</fullName>
    </recommendedName>
</protein>
<dbReference type="PANTHER" id="PTHR38075:SF1">
    <property type="entry name" value="DUF4139 DOMAIN-CONTAINING PROTEIN"/>
    <property type="match status" value="1"/>
</dbReference>
<gene>
    <name evidence="1" type="ORF">MNB_SM-4-47</name>
</gene>